<gene>
    <name evidence="1" type="ORF">KO493_02325</name>
</gene>
<proteinExistence type="predicted"/>
<name>A0ACC5U5H3_9FLAO</name>
<evidence type="ECO:0000313" key="1">
    <source>
        <dbReference type="EMBL" id="MBU2949529.1"/>
    </source>
</evidence>
<dbReference type="EMBL" id="JAHKPD010000007">
    <property type="protein sequence ID" value="MBU2949529.1"/>
    <property type="molecule type" value="Genomic_DNA"/>
</dbReference>
<evidence type="ECO:0000313" key="2">
    <source>
        <dbReference type="Proteomes" id="UP001647509"/>
    </source>
</evidence>
<protein>
    <submittedName>
        <fullName evidence="1">Sulfatase-like hydrolase/transferase</fullName>
    </submittedName>
</protein>
<comment type="caution">
    <text evidence="1">The sequence shown here is derived from an EMBL/GenBank/DDBJ whole genome shotgun (WGS) entry which is preliminary data.</text>
</comment>
<keyword evidence="2" id="KW-1185">Reference proteome</keyword>
<accession>A0ACC5U5H3</accession>
<organism evidence="1 2">
    <name type="scientific">Pseudotamlana agarivorans</name>
    <dbReference type="NCBI Taxonomy" id="481183"/>
    <lineage>
        <taxon>Bacteria</taxon>
        <taxon>Pseudomonadati</taxon>
        <taxon>Bacteroidota</taxon>
        <taxon>Flavobacteriia</taxon>
        <taxon>Flavobacteriales</taxon>
        <taxon>Flavobacteriaceae</taxon>
        <taxon>Pseudotamlana</taxon>
    </lineage>
</organism>
<reference evidence="1" key="1">
    <citation type="submission" date="2021-05" db="EMBL/GenBank/DDBJ databases">
        <title>Draft genomes of bacteria isolated from model marine particles.</title>
        <authorList>
            <person name="Datta M.S."/>
            <person name="Schwartzman J.A."/>
            <person name="Enke T.N."/>
            <person name="Saavedra J."/>
            <person name="Cermak N."/>
            <person name="Cordero O.X."/>
        </authorList>
    </citation>
    <scope>NUCLEOTIDE SEQUENCE</scope>
    <source>
        <strain evidence="1">I2M19</strain>
    </source>
</reference>
<sequence>MLSKKLLLSLCFISFSFLTGLSQAPNIIFILTDDLGYADVGFNNGAPDIATPNLDNLANNGTIFSSAYAVHPFCGPSRAGLLTGRYPHEIGAQFNLNDNEYNLGVDANETFFSTVLKNANYNTALIGKWHLGQSSTHSPNARGFDYFYGMLTGGHNYWTNSTADGGFGGAYNRPLRKNTGLANEPSNVYLTDLFTDEGVAFIQNAETNDSDPFFLFMSYNAPHTPLTALDSDKNALTNAPYNFTYTDNNRHTYAAMVYSVDRGIKKIVDALTANGELNNTLIVFMSDNGGRIDRGADNTPLRGVKGDTYEGGFRVPMFMYWPGQVPAGATFDYPVSALDLYPTLVNLSGASLPNGKQVDGKNIMPNVITGTNPRAGESIYSIRHRAINNVGIRRDNLKAFTQGNGRWYLFDLTTNISENNAQDLSNDPAYQDILEEMINDAYQWSLTHIEPEFFDSTGAESTWYNNHSSNNPVNTTPWQDITFDGYTTLSIENISMHTNSGYIYPNPVTNAALTVQFSAPISGNISLVIYDAHGRPVQIESNVSNTSSTKIELNINPNIAQGQYFLRVKSAEGMFSKAFIVK</sequence>
<dbReference type="Proteomes" id="UP001647509">
    <property type="component" value="Unassembled WGS sequence"/>
</dbReference>